<comment type="subcellular location">
    <subcellularLocation>
        <location evidence="2 19">Cell membrane</location>
        <topology evidence="2 19">Multi-pass membrane protein</topology>
    </subcellularLocation>
</comment>
<proteinExistence type="inferred from homology"/>
<reference evidence="22" key="2">
    <citation type="submission" date="2016-10" db="EMBL/GenBank/DDBJ databases">
        <authorList>
            <person name="Wibberg D."/>
        </authorList>
    </citation>
    <scope>NUCLEOTIDE SEQUENCE [LARGE SCALE GENOMIC DNA]</scope>
</reference>
<feature type="transmembrane region" description="Helical" evidence="19">
    <location>
        <begin position="48"/>
        <end position="70"/>
    </location>
</feature>
<comment type="similarity">
    <text evidence="4 19">Belongs to the CobS family.</text>
</comment>
<evidence type="ECO:0000313" key="21">
    <source>
        <dbReference type="EMBL" id="SEO27971.1"/>
    </source>
</evidence>
<dbReference type="Proteomes" id="UP000198939">
    <property type="component" value="Unassembled WGS sequence"/>
</dbReference>
<dbReference type="Pfam" id="PF02654">
    <property type="entry name" value="CobS"/>
    <property type="match status" value="1"/>
</dbReference>
<comment type="cofactor">
    <cofactor evidence="1 19">
        <name>Mg(2+)</name>
        <dbReference type="ChEBI" id="CHEBI:18420"/>
    </cofactor>
</comment>
<name>A0A1H8NE14_9HYPH</name>
<evidence type="ECO:0000256" key="4">
    <source>
        <dbReference type="ARBA" id="ARBA00010561"/>
    </source>
</evidence>
<keyword evidence="9 19" id="KW-0808">Transferase</keyword>
<evidence type="ECO:0000256" key="17">
    <source>
        <dbReference type="ARBA" id="ARBA00048623"/>
    </source>
</evidence>
<dbReference type="EMBL" id="FNXB01000016">
    <property type="protein sequence ID" value="SEH95679.1"/>
    <property type="molecule type" value="Genomic_DNA"/>
</dbReference>
<dbReference type="GO" id="GO:0051073">
    <property type="term" value="F:adenosylcobinamide-GDP ribazoletransferase activity"/>
    <property type="evidence" value="ECO:0007669"/>
    <property type="project" value="UniProtKB-UniRule"/>
</dbReference>
<keyword evidence="10 19" id="KW-0812">Transmembrane</keyword>
<evidence type="ECO:0000256" key="5">
    <source>
        <dbReference type="ARBA" id="ARBA00013200"/>
    </source>
</evidence>
<reference evidence="21 23" key="1">
    <citation type="submission" date="2016-10" db="EMBL/GenBank/DDBJ databases">
        <authorList>
            <person name="Varghese N."/>
            <person name="Submissions S."/>
        </authorList>
    </citation>
    <scope>NUCLEOTIDE SEQUENCE [LARGE SCALE GENOMIC DNA]</scope>
    <source>
        <strain evidence="21 23">CGMCC 1.7071</strain>
    </source>
</reference>
<dbReference type="EC" id="2.7.8.26" evidence="5 19"/>
<evidence type="ECO:0000256" key="16">
    <source>
        <dbReference type="ARBA" id="ARBA00032853"/>
    </source>
</evidence>
<keyword evidence="13 19" id="KW-0472">Membrane</keyword>
<sequence>MVAGSGCTMNIGNYAADVARAVAFLSRIPMPPSAFVDFNGKLDRASRAFPAAGIVIALLPALVFLVMLCLHADRLLSAFVALAVQAALTGALHEDGLADCADGLGGGRDREHALTIMKDSRIGTYGAIALILSFALRAGALAAVARAAPPLAAALALPAIACISRGALVWHWHRLPSAKPDGVAAAAGQPSDGTMHMALASGCLLSALLLWPSLGLLPLVCALLACGLSVMAFTRFVRRKLAGHTGDTLGAAQQISEIAAVCALAMAL</sequence>
<evidence type="ECO:0000313" key="20">
    <source>
        <dbReference type="EMBL" id="SEH95679.1"/>
    </source>
</evidence>
<evidence type="ECO:0000256" key="15">
    <source>
        <dbReference type="ARBA" id="ARBA00032605"/>
    </source>
</evidence>
<evidence type="ECO:0000256" key="1">
    <source>
        <dbReference type="ARBA" id="ARBA00001946"/>
    </source>
</evidence>
<evidence type="ECO:0000256" key="8">
    <source>
        <dbReference type="ARBA" id="ARBA00022573"/>
    </source>
</evidence>
<evidence type="ECO:0000256" key="6">
    <source>
        <dbReference type="ARBA" id="ARBA00015850"/>
    </source>
</evidence>
<evidence type="ECO:0000256" key="2">
    <source>
        <dbReference type="ARBA" id="ARBA00004651"/>
    </source>
</evidence>
<dbReference type="AlphaFoldDB" id="A0A1H8NE14"/>
<comment type="function">
    <text evidence="14 19">Joins adenosylcobinamide-GDP and alpha-ribazole to generate adenosylcobalamin (Ado-cobalamin). Also synthesizes adenosylcobalamin 5'-phosphate from adenosylcobinamide-GDP and alpha-ribazole 5'-phosphate.</text>
</comment>
<feature type="transmembrane region" description="Helical" evidence="19">
    <location>
        <begin position="151"/>
        <end position="172"/>
    </location>
</feature>
<dbReference type="UniPathway" id="UPA00148">
    <property type="reaction ID" value="UER00238"/>
</dbReference>
<dbReference type="EMBL" id="FOCV01000014">
    <property type="protein sequence ID" value="SEO27971.1"/>
    <property type="molecule type" value="Genomic_DNA"/>
</dbReference>
<dbReference type="STRING" id="501024.RTCCBAU85039_3309"/>
<reference evidence="20" key="3">
    <citation type="submission" date="2016-10" db="EMBL/GenBank/DDBJ databases">
        <authorList>
            <person name="de Groot N.N."/>
        </authorList>
    </citation>
    <scope>NUCLEOTIDE SEQUENCE [LARGE SCALE GENOMIC DNA]</scope>
    <source>
        <strain evidence="20">CCBAU85039</strain>
    </source>
</reference>
<evidence type="ECO:0000313" key="23">
    <source>
        <dbReference type="Proteomes" id="UP000198939"/>
    </source>
</evidence>
<keyword evidence="7 19" id="KW-1003">Cell membrane</keyword>
<dbReference type="PANTHER" id="PTHR34148:SF1">
    <property type="entry name" value="ADENOSYLCOBINAMIDE-GDP RIBAZOLETRANSFERASE"/>
    <property type="match status" value="1"/>
</dbReference>
<evidence type="ECO:0000256" key="13">
    <source>
        <dbReference type="ARBA" id="ARBA00023136"/>
    </source>
</evidence>
<protein>
    <recommendedName>
        <fullName evidence="6 19">Adenosylcobinamide-GDP ribazoletransferase</fullName>
        <ecNumber evidence="5 19">2.7.8.26</ecNumber>
    </recommendedName>
    <alternativeName>
        <fullName evidence="16 19">Cobalamin synthase</fullName>
    </alternativeName>
    <alternativeName>
        <fullName evidence="15 19">Cobalamin-5'-phosphate synthase</fullName>
    </alternativeName>
</protein>
<organism evidence="20 22">
    <name type="scientific">Rhizobium tibeticum</name>
    <dbReference type="NCBI Taxonomy" id="501024"/>
    <lineage>
        <taxon>Bacteria</taxon>
        <taxon>Pseudomonadati</taxon>
        <taxon>Pseudomonadota</taxon>
        <taxon>Alphaproteobacteria</taxon>
        <taxon>Hyphomicrobiales</taxon>
        <taxon>Rhizobiaceae</taxon>
        <taxon>Rhizobium/Agrobacterium group</taxon>
        <taxon>Rhizobium</taxon>
    </lineage>
</organism>
<keyword evidence="8 19" id="KW-0169">Cobalamin biosynthesis</keyword>
<evidence type="ECO:0000256" key="19">
    <source>
        <dbReference type="HAMAP-Rule" id="MF_00719"/>
    </source>
</evidence>
<keyword evidence="23" id="KW-1185">Reference proteome</keyword>
<comment type="catalytic activity">
    <reaction evidence="18 19">
        <text>alpha-ribazole 5'-phosphate + adenosylcob(III)inamide-GDP = adenosylcob(III)alamin 5'-phosphate + GMP + H(+)</text>
        <dbReference type="Rhea" id="RHEA:23560"/>
        <dbReference type="ChEBI" id="CHEBI:15378"/>
        <dbReference type="ChEBI" id="CHEBI:57918"/>
        <dbReference type="ChEBI" id="CHEBI:58115"/>
        <dbReference type="ChEBI" id="CHEBI:60487"/>
        <dbReference type="ChEBI" id="CHEBI:60493"/>
        <dbReference type="EC" id="2.7.8.26"/>
    </reaction>
</comment>
<dbReference type="Proteomes" id="UP000183063">
    <property type="component" value="Unassembled WGS sequence"/>
</dbReference>
<feature type="transmembrane region" description="Helical" evidence="19">
    <location>
        <begin position="122"/>
        <end position="145"/>
    </location>
</feature>
<comment type="catalytic activity">
    <reaction evidence="17 19">
        <text>alpha-ribazole + adenosylcob(III)inamide-GDP = adenosylcob(III)alamin + GMP + H(+)</text>
        <dbReference type="Rhea" id="RHEA:16049"/>
        <dbReference type="ChEBI" id="CHEBI:10329"/>
        <dbReference type="ChEBI" id="CHEBI:15378"/>
        <dbReference type="ChEBI" id="CHEBI:18408"/>
        <dbReference type="ChEBI" id="CHEBI:58115"/>
        <dbReference type="ChEBI" id="CHEBI:60487"/>
        <dbReference type="EC" id="2.7.8.26"/>
    </reaction>
</comment>
<evidence type="ECO:0000256" key="7">
    <source>
        <dbReference type="ARBA" id="ARBA00022475"/>
    </source>
</evidence>
<evidence type="ECO:0000256" key="11">
    <source>
        <dbReference type="ARBA" id="ARBA00022842"/>
    </source>
</evidence>
<dbReference type="NCBIfam" id="NF001276">
    <property type="entry name" value="PRK00235.1-2"/>
    <property type="match status" value="1"/>
</dbReference>
<evidence type="ECO:0000256" key="9">
    <source>
        <dbReference type="ARBA" id="ARBA00022679"/>
    </source>
</evidence>
<evidence type="ECO:0000256" key="10">
    <source>
        <dbReference type="ARBA" id="ARBA00022692"/>
    </source>
</evidence>
<evidence type="ECO:0000256" key="14">
    <source>
        <dbReference type="ARBA" id="ARBA00025228"/>
    </source>
</evidence>
<dbReference type="GO" id="GO:0005886">
    <property type="term" value="C:plasma membrane"/>
    <property type="evidence" value="ECO:0007669"/>
    <property type="project" value="UniProtKB-SubCell"/>
</dbReference>
<evidence type="ECO:0000313" key="22">
    <source>
        <dbReference type="Proteomes" id="UP000183063"/>
    </source>
</evidence>
<evidence type="ECO:0000256" key="3">
    <source>
        <dbReference type="ARBA" id="ARBA00004663"/>
    </source>
</evidence>
<evidence type="ECO:0000256" key="12">
    <source>
        <dbReference type="ARBA" id="ARBA00022989"/>
    </source>
</evidence>
<feature type="transmembrane region" description="Helical" evidence="19">
    <location>
        <begin position="217"/>
        <end position="237"/>
    </location>
</feature>
<keyword evidence="11 19" id="KW-0460">Magnesium</keyword>
<dbReference type="GO" id="GO:0009236">
    <property type="term" value="P:cobalamin biosynthetic process"/>
    <property type="evidence" value="ECO:0007669"/>
    <property type="project" value="UniProtKB-UniRule"/>
</dbReference>
<comment type="pathway">
    <text evidence="3 19">Cofactor biosynthesis; adenosylcobalamin biosynthesis; adenosylcobalamin from cob(II)yrinate a,c-diamide: step 7/7.</text>
</comment>
<dbReference type="HAMAP" id="MF_00719">
    <property type="entry name" value="CobS"/>
    <property type="match status" value="1"/>
</dbReference>
<keyword evidence="12 19" id="KW-1133">Transmembrane helix</keyword>
<evidence type="ECO:0000256" key="18">
    <source>
        <dbReference type="ARBA" id="ARBA00049504"/>
    </source>
</evidence>
<accession>A0A1H8NE14</accession>
<dbReference type="InterPro" id="IPR003805">
    <property type="entry name" value="CobS"/>
</dbReference>
<dbReference type="GO" id="GO:0008818">
    <property type="term" value="F:cobalamin 5'-phosphate synthase activity"/>
    <property type="evidence" value="ECO:0007669"/>
    <property type="project" value="UniProtKB-UniRule"/>
</dbReference>
<dbReference type="PANTHER" id="PTHR34148">
    <property type="entry name" value="ADENOSYLCOBINAMIDE-GDP RIBAZOLETRANSFERASE"/>
    <property type="match status" value="1"/>
</dbReference>
<gene>
    <name evidence="20" type="primary">cobS_2</name>
    <name evidence="19" type="synonym">cobS</name>
    <name evidence="20" type="ORF">RTCCBAU85039_3309</name>
    <name evidence="21" type="ORF">SAMN05216228_1014102</name>
</gene>